<protein>
    <submittedName>
        <fullName evidence="2">Class I SAM-dependent methyltransferase</fullName>
        <ecNumber evidence="2">2.1.1.-</ecNumber>
    </submittedName>
</protein>
<dbReference type="Gene3D" id="3.40.50.150">
    <property type="entry name" value="Vaccinia Virus protein VP39"/>
    <property type="match status" value="1"/>
</dbReference>
<dbReference type="GO" id="GO:0008168">
    <property type="term" value="F:methyltransferase activity"/>
    <property type="evidence" value="ECO:0007669"/>
    <property type="project" value="UniProtKB-KW"/>
</dbReference>
<proteinExistence type="predicted"/>
<dbReference type="RefSeq" id="WP_020511662.1">
    <property type="nucleotide sequence ID" value="NZ_JBIAZU010000003.1"/>
</dbReference>
<evidence type="ECO:0000313" key="3">
    <source>
        <dbReference type="Proteomes" id="UP001602245"/>
    </source>
</evidence>
<sequence length="182" mass="19893">MQAAHLFANAERYDRHAGRLGAKLYAKVVADAAAAGLPDGARVLDAGTGPGRIPRDLAARRPSWIIDAVDLEPKMIEYARQQDPDGRVTFTVGDVAALPYADATFDLIVSSISQHHWGDVEGGVRDLRRVLRPGGRLWIYDARWALRRALRAAGKTFDSVRKEPVSIGHLPIPLIARLTARA</sequence>
<dbReference type="PANTHER" id="PTHR43591">
    <property type="entry name" value="METHYLTRANSFERASE"/>
    <property type="match status" value="1"/>
</dbReference>
<organism evidence="2 3">
    <name type="scientific">Paractinoplanes globisporus</name>
    <dbReference type="NCBI Taxonomy" id="113565"/>
    <lineage>
        <taxon>Bacteria</taxon>
        <taxon>Bacillati</taxon>
        <taxon>Actinomycetota</taxon>
        <taxon>Actinomycetes</taxon>
        <taxon>Micromonosporales</taxon>
        <taxon>Micromonosporaceae</taxon>
        <taxon>Paractinoplanes</taxon>
    </lineage>
</organism>
<dbReference type="Pfam" id="PF08241">
    <property type="entry name" value="Methyltransf_11"/>
    <property type="match status" value="1"/>
</dbReference>
<reference evidence="2 3" key="1">
    <citation type="submission" date="2024-10" db="EMBL/GenBank/DDBJ databases">
        <title>The Natural Products Discovery Center: Release of the First 8490 Sequenced Strains for Exploring Actinobacteria Biosynthetic Diversity.</title>
        <authorList>
            <person name="Kalkreuter E."/>
            <person name="Kautsar S.A."/>
            <person name="Yang D."/>
            <person name="Bader C.D."/>
            <person name="Teijaro C.N."/>
            <person name="Fluegel L."/>
            <person name="Davis C.M."/>
            <person name="Simpson J.R."/>
            <person name="Lauterbach L."/>
            <person name="Steele A.D."/>
            <person name="Gui C."/>
            <person name="Meng S."/>
            <person name="Li G."/>
            <person name="Viehrig K."/>
            <person name="Ye F."/>
            <person name="Su P."/>
            <person name="Kiefer A.F."/>
            <person name="Nichols A."/>
            <person name="Cepeda A.J."/>
            <person name="Yan W."/>
            <person name="Fan B."/>
            <person name="Jiang Y."/>
            <person name="Adhikari A."/>
            <person name="Zheng C.-J."/>
            <person name="Schuster L."/>
            <person name="Cowan T.M."/>
            <person name="Smanski M.J."/>
            <person name="Chevrette M.G."/>
            <person name="De Carvalho L.P.S."/>
            <person name="Shen B."/>
        </authorList>
    </citation>
    <scope>NUCLEOTIDE SEQUENCE [LARGE SCALE GENOMIC DNA]</scope>
    <source>
        <strain evidence="2 3">NPDC000087</strain>
    </source>
</reference>
<keyword evidence="2" id="KW-0489">Methyltransferase</keyword>
<accession>A0ABW6WEP7</accession>
<dbReference type="SUPFAM" id="SSF53335">
    <property type="entry name" value="S-adenosyl-L-methionine-dependent methyltransferases"/>
    <property type="match status" value="1"/>
</dbReference>
<dbReference type="EC" id="2.1.1.-" evidence="2"/>
<gene>
    <name evidence="2" type="ORF">ACFY35_20320</name>
</gene>
<dbReference type="Proteomes" id="UP001602245">
    <property type="component" value="Unassembled WGS sequence"/>
</dbReference>
<keyword evidence="3" id="KW-1185">Reference proteome</keyword>
<dbReference type="InterPro" id="IPR029063">
    <property type="entry name" value="SAM-dependent_MTases_sf"/>
</dbReference>
<name>A0ABW6WEP7_9ACTN</name>
<keyword evidence="2" id="KW-0808">Transferase</keyword>
<dbReference type="CDD" id="cd02440">
    <property type="entry name" value="AdoMet_MTases"/>
    <property type="match status" value="1"/>
</dbReference>
<dbReference type="InterPro" id="IPR013216">
    <property type="entry name" value="Methyltransf_11"/>
</dbReference>
<comment type="caution">
    <text evidence="2">The sequence shown here is derived from an EMBL/GenBank/DDBJ whole genome shotgun (WGS) entry which is preliminary data.</text>
</comment>
<dbReference type="GO" id="GO:0032259">
    <property type="term" value="P:methylation"/>
    <property type="evidence" value="ECO:0007669"/>
    <property type="project" value="UniProtKB-KW"/>
</dbReference>
<dbReference type="EMBL" id="JBIAZU010000003">
    <property type="protein sequence ID" value="MFF5291793.1"/>
    <property type="molecule type" value="Genomic_DNA"/>
</dbReference>
<evidence type="ECO:0000313" key="2">
    <source>
        <dbReference type="EMBL" id="MFF5291793.1"/>
    </source>
</evidence>
<feature type="domain" description="Methyltransferase type 11" evidence="1">
    <location>
        <begin position="44"/>
        <end position="139"/>
    </location>
</feature>
<evidence type="ECO:0000259" key="1">
    <source>
        <dbReference type="Pfam" id="PF08241"/>
    </source>
</evidence>